<feature type="region of interest" description="Disordered" evidence="1">
    <location>
        <begin position="676"/>
        <end position="747"/>
    </location>
</feature>
<evidence type="ECO:0000256" key="1">
    <source>
        <dbReference type="SAM" id="MobiDB-lite"/>
    </source>
</evidence>
<evidence type="ECO:0000256" key="2">
    <source>
        <dbReference type="SAM" id="Phobius"/>
    </source>
</evidence>
<evidence type="ECO:0000313" key="3">
    <source>
        <dbReference type="EMBL" id="KNC37270.1"/>
    </source>
</evidence>
<accession>A0A0L0CXT6</accession>
<feature type="compositionally biased region" description="Basic and acidic residues" evidence="1">
    <location>
        <begin position="710"/>
        <end position="719"/>
    </location>
</feature>
<protein>
    <submittedName>
        <fullName evidence="3">Uncharacterized protein</fullName>
    </submittedName>
</protein>
<feature type="compositionally biased region" description="Polar residues" evidence="1">
    <location>
        <begin position="676"/>
        <end position="709"/>
    </location>
</feature>
<keyword evidence="2" id="KW-0812">Transmembrane</keyword>
<dbReference type="AlphaFoldDB" id="A0A0L0CXT6"/>
<feature type="transmembrane region" description="Helical" evidence="2">
    <location>
        <begin position="1072"/>
        <end position="1095"/>
    </location>
</feature>
<feature type="transmembrane region" description="Helical" evidence="2">
    <location>
        <begin position="1046"/>
        <end position="1066"/>
    </location>
</feature>
<sequence>MNIMSDNVSKNVSMGYLEKYDQKNYYYKNYERTKNKNNNVNHINNKGNGQNFVKMEYDKSNSYNNNNNLNILINNNNNNSYFHMNTLEFNNSKEYNMSDENFIMRLKRSNMLKFTNFLKTNYKDSNIIDLNEPLYNYYRFMNKINANIKQNNYLIKYKNIMNQSDKDKLLKIQLSYMIINPSIQKNSGKWNFKNEDKDKEINTIMNSDHSDHNDEKHLNHKNYDNYNKRFDDNVDNDDEDQGLKNLKKYENIMQLFKEGNVFNNLENKECSPILENNNINTLQYEQDFNNIYYFNPLDYNKNIPINENHYLDININKLLNFSKLKDEKNNQNDVIKKDTILSNDPYDNNIFNKDINHYAHILKDGKEVGDNENLLKMQTSEKSMLQHKNNEQEDLLKKDNYLNKLMIEKKKNQDLCKYENINKLGKFVFATVHEPRNLITLIKNKDIDDHNVIIEKVRKLIESEIYHEEKNHIVNNDASIKKKKDNVINTYNHIYNVDKKSNDNLCKDLTYDGKGENGKNISFTCKKKYNNIIIKKMLENLWDLYIDIKNIYKDIDKCPYTHIETINKYNEEIKKKKNNMFQFIFLNKISDNTITSSIKSIVDNNHMFLKKENITNLDIIINKYIYLYVTEILKSDMEEQLSTESYFPNMDSLIKSLNFVKWKEIKDHMNVNKNVSTNTNINVDKNGLSKNNDDSSIGLSNTNHILSNDNSEKGKENQKKKEKTKKKTETDTDTDTETKKNISNEENSGDVKNNICNLFLYNFPYQNNIKELNSYNMFGKILLYNNKYNYFNFDKYNNYDIFLPISKEEKKKKGFFFFKGGNNNNKICTSTKDNDDDYNNGNKNDDSNNNINNIKVHNHIDILDIDKDQINEELIRIKCSYYIFVHSLLRYKGASVYKKIFKVIKKKKRRTLIYTFFTNFFLLYYILYHADQCFDNKLEYEEFLKLQLLHINSNINTIHKLLKNEKEQNKVIKYQTNISNNENNQSLLNIRYKLYSTNIYTSLYIYLIDISLSYLFTPNMGISYMQDILSLFLFYNYICLYLTKILLYKSGGALITILLVKIIPYVKEFDRNLIICFLYSVLHSIFYIMCNIFLYNLEKEKKIFQGSEVDLYVKVLSSLTNEIEFYKIIYKRCM</sequence>
<keyword evidence="2" id="KW-1133">Transmembrane helix</keyword>
<organism evidence="3 4">
    <name type="scientific">Plasmodium falciparum RAJ116</name>
    <dbReference type="NCBI Taxonomy" id="580058"/>
    <lineage>
        <taxon>Eukaryota</taxon>
        <taxon>Sar</taxon>
        <taxon>Alveolata</taxon>
        <taxon>Apicomplexa</taxon>
        <taxon>Aconoidasida</taxon>
        <taxon>Haemosporida</taxon>
        <taxon>Plasmodiidae</taxon>
        <taxon>Plasmodium</taxon>
        <taxon>Plasmodium (Laverania)</taxon>
    </lineage>
</organism>
<dbReference type="Proteomes" id="UP000054566">
    <property type="component" value="Unassembled WGS sequence"/>
</dbReference>
<evidence type="ECO:0000313" key="4">
    <source>
        <dbReference type="Proteomes" id="UP000054566"/>
    </source>
</evidence>
<dbReference type="EMBL" id="GG664449">
    <property type="protein sequence ID" value="KNC37270.1"/>
    <property type="molecule type" value="Genomic_DNA"/>
</dbReference>
<proteinExistence type="predicted"/>
<feature type="region of interest" description="Disordered" evidence="1">
    <location>
        <begin position="207"/>
        <end position="235"/>
    </location>
</feature>
<name>A0A0L0CXT6_PLAFA</name>
<gene>
    <name evidence="3" type="ORF">PFLG_02312</name>
</gene>
<feature type="compositionally biased region" description="Basic and acidic residues" evidence="1">
    <location>
        <begin position="208"/>
        <end position="232"/>
    </location>
</feature>
<dbReference type="OrthoDB" id="385503at2759"/>
<reference evidence="4" key="1">
    <citation type="submission" date="2015-07" db="EMBL/GenBank/DDBJ databases">
        <title>Annotation of Plasmodium falciparum RAJ116.</title>
        <authorList>
            <consortium name="The Broad Institute Genome Sequencing Platform"/>
            <person name="Volkman S.K."/>
            <person name="Neafsey D.E."/>
            <person name="Dash A.P."/>
            <person name="Chitnis C.E."/>
            <person name="Hartl D.L."/>
            <person name="Young S.K."/>
            <person name="Zeng Q."/>
            <person name="Koehrsen M."/>
            <person name="Alvarado L."/>
            <person name="Berlin A."/>
            <person name="Borenstein D."/>
            <person name="Chapman S.B."/>
            <person name="Chen Z."/>
            <person name="Engels R."/>
            <person name="Freedman E."/>
            <person name="Gellesch M."/>
            <person name="Goldberg J."/>
            <person name="Griggs A."/>
            <person name="Gujja S."/>
            <person name="Heilman E.R."/>
            <person name="Heiman D.I."/>
            <person name="Howarth C."/>
            <person name="Jen D."/>
            <person name="Larson L."/>
            <person name="Mehta T."/>
            <person name="Neiman D."/>
            <person name="Park D."/>
            <person name="Pearson M."/>
            <person name="Roberts A."/>
            <person name="Saif S."/>
            <person name="Shea T."/>
            <person name="Shenoy N."/>
            <person name="Sisk P."/>
            <person name="Stolte C."/>
            <person name="Sykes S."/>
            <person name="Walk T."/>
            <person name="White J."/>
            <person name="Yandava C."/>
            <person name="Haas B."/>
            <person name="Henn M.R."/>
            <person name="Nusbaum C."/>
            <person name="Birren B."/>
        </authorList>
    </citation>
    <scope>NUCLEOTIDE SEQUENCE [LARGE SCALE GENOMIC DNA]</scope>
    <source>
        <strain evidence="4">RAJ116</strain>
    </source>
</reference>
<feature type="transmembrane region" description="Helical" evidence="2">
    <location>
        <begin position="911"/>
        <end position="928"/>
    </location>
</feature>
<keyword evidence="2" id="KW-0472">Membrane</keyword>
<reference evidence="4" key="2">
    <citation type="submission" date="2015-07" db="EMBL/GenBank/DDBJ databases">
        <title>The genome sequence of Plasmodium falciparum RAJ116.</title>
        <authorList>
            <consortium name="The Broad Institute Genome Sequencing Platform"/>
            <person name="Volkman S.K."/>
            <person name="Neafsey D.E."/>
            <person name="Dash A.P."/>
            <person name="Chitnis C.E."/>
            <person name="Hartl D.L."/>
            <person name="Young S.K."/>
            <person name="Kodira C.D."/>
            <person name="Zeng Q."/>
            <person name="Koehrsen M."/>
            <person name="Godfrey P."/>
            <person name="Alvarado L."/>
            <person name="Berlin A."/>
            <person name="Borenstein D."/>
            <person name="Chen Z."/>
            <person name="Engels R."/>
            <person name="Freedman E."/>
            <person name="Gellesch M."/>
            <person name="Goldberg J."/>
            <person name="Griggs A."/>
            <person name="Gujja S."/>
            <person name="Heiman D."/>
            <person name="Hepburn T."/>
            <person name="Howarth C."/>
            <person name="Jen D."/>
            <person name="Larson L."/>
            <person name="Lewis B."/>
            <person name="Mehta T."/>
            <person name="Park D."/>
            <person name="Pearson M."/>
            <person name="Roberts A."/>
            <person name="Saif S."/>
            <person name="Shea T."/>
            <person name="Shenoy N."/>
            <person name="Sisk P."/>
            <person name="Stolte C."/>
            <person name="Sykes S."/>
            <person name="Walk T."/>
            <person name="White J."/>
            <person name="Yandava C."/>
            <person name="Wirth D.F."/>
            <person name="Nusbaum C."/>
            <person name="Birren B."/>
        </authorList>
    </citation>
    <scope>NUCLEOTIDE SEQUENCE [LARGE SCALE GENOMIC DNA]</scope>
    <source>
        <strain evidence="4">RAJ116</strain>
    </source>
</reference>
<feature type="transmembrane region" description="Helical" evidence="2">
    <location>
        <begin position="999"/>
        <end position="1016"/>
    </location>
</feature>